<sequence>MNQTTTVSPSVLRLIWKSVLEFNYQILLSLPDRDLSEAIAQKVKERMVLAPDEAQRLDDYVTSKLLLIRDLAIVN</sequence>
<protein>
    <submittedName>
        <fullName evidence="1">Uncharacterized protein</fullName>
    </submittedName>
</protein>
<evidence type="ECO:0000313" key="2">
    <source>
        <dbReference type="Proteomes" id="UP000238937"/>
    </source>
</evidence>
<dbReference type="Proteomes" id="UP000238937">
    <property type="component" value="Unassembled WGS sequence"/>
</dbReference>
<organism evidence="1 2">
    <name type="scientific">Chamaesiphon polymorphus CCALA 037</name>
    <dbReference type="NCBI Taxonomy" id="2107692"/>
    <lineage>
        <taxon>Bacteria</taxon>
        <taxon>Bacillati</taxon>
        <taxon>Cyanobacteriota</taxon>
        <taxon>Cyanophyceae</taxon>
        <taxon>Gomontiellales</taxon>
        <taxon>Chamaesiphonaceae</taxon>
        <taxon>Chamaesiphon</taxon>
    </lineage>
</organism>
<name>A0A2T1G026_9CYAN</name>
<dbReference type="RefSeq" id="WP_106310198.1">
    <property type="nucleotide sequence ID" value="NZ_PVWO01000391.1"/>
</dbReference>
<dbReference type="AlphaFoldDB" id="A0A2T1G026"/>
<proteinExistence type="predicted"/>
<accession>A0A2T1G026</accession>
<keyword evidence="2" id="KW-1185">Reference proteome</keyword>
<dbReference type="EMBL" id="PVWO01000391">
    <property type="protein sequence ID" value="PSB50594.1"/>
    <property type="molecule type" value="Genomic_DNA"/>
</dbReference>
<gene>
    <name evidence="1" type="ORF">C7B77_22575</name>
</gene>
<reference evidence="1 2" key="1">
    <citation type="submission" date="2018-03" db="EMBL/GenBank/DDBJ databases">
        <title>The ancient ancestry and fast evolution of plastids.</title>
        <authorList>
            <person name="Moore K.R."/>
            <person name="Magnabosco C."/>
            <person name="Momper L."/>
            <person name="Gold D.A."/>
            <person name="Bosak T."/>
            <person name="Fournier G.P."/>
        </authorList>
    </citation>
    <scope>NUCLEOTIDE SEQUENCE [LARGE SCALE GENOMIC DNA]</scope>
    <source>
        <strain evidence="1 2">CCALA 037</strain>
    </source>
</reference>
<dbReference type="OrthoDB" id="426600at2"/>
<evidence type="ECO:0000313" key="1">
    <source>
        <dbReference type="EMBL" id="PSB50594.1"/>
    </source>
</evidence>
<comment type="caution">
    <text evidence="1">The sequence shown here is derived from an EMBL/GenBank/DDBJ whole genome shotgun (WGS) entry which is preliminary data.</text>
</comment>